<evidence type="ECO:0000313" key="3">
    <source>
        <dbReference type="Proteomes" id="UP000317835"/>
    </source>
</evidence>
<dbReference type="GO" id="GO:0015628">
    <property type="term" value="P:protein secretion by the type II secretion system"/>
    <property type="evidence" value="ECO:0007669"/>
    <property type="project" value="TreeGrafter"/>
</dbReference>
<reference evidence="2 3" key="1">
    <citation type="submission" date="2019-02" db="EMBL/GenBank/DDBJ databases">
        <title>Deep-cultivation of Planctomycetes and their phenomic and genomic characterization uncovers novel biology.</title>
        <authorList>
            <person name="Wiegand S."/>
            <person name="Jogler M."/>
            <person name="Boedeker C."/>
            <person name="Pinto D."/>
            <person name="Vollmers J."/>
            <person name="Rivas-Marin E."/>
            <person name="Kohn T."/>
            <person name="Peeters S.H."/>
            <person name="Heuer A."/>
            <person name="Rast P."/>
            <person name="Oberbeckmann S."/>
            <person name="Bunk B."/>
            <person name="Jeske O."/>
            <person name="Meyerdierks A."/>
            <person name="Storesund J.E."/>
            <person name="Kallscheuer N."/>
            <person name="Luecker S."/>
            <person name="Lage O.M."/>
            <person name="Pohl T."/>
            <person name="Merkel B.J."/>
            <person name="Hornburger P."/>
            <person name="Mueller R.-W."/>
            <person name="Bruemmer F."/>
            <person name="Labrenz M."/>
            <person name="Spormann A.M."/>
            <person name="Op den Camp H."/>
            <person name="Overmann J."/>
            <person name="Amann R."/>
            <person name="Jetten M.S.M."/>
            <person name="Mascher T."/>
            <person name="Medema M.H."/>
            <person name="Devos D.P."/>
            <person name="Kaster A.-K."/>
            <person name="Ovreas L."/>
            <person name="Rohde M."/>
            <person name="Galperin M.Y."/>
            <person name="Jogler C."/>
        </authorList>
    </citation>
    <scope>NUCLEOTIDE SEQUENCE [LARGE SCALE GENOMIC DNA]</scope>
    <source>
        <strain evidence="2 3">ElP</strain>
        <plasmid evidence="3">pelp_3</plasmid>
    </source>
</reference>
<sequence>MPPLRLVVDRFEGRSKHLAVLVAEDGHTAVLPRDLLPEGTRGGEVLVVSLAPADDAKPPGPSGSAVDVNTAPVGDLKKLPGVGPVLADRIVDARPYGSVDDLSRVVGLDAASLERLRPLASAGSATRGPQSPSAPIRLRVERPAEGPGGDVRLATEDGREVVLPGDLLPGPAGAGG</sequence>
<protein>
    <submittedName>
        <fullName evidence="2">Photosystem II complex extrinsic protein U</fullName>
    </submittedName>
</protein>
<accession>A0A518HFB9</accession>
<dbReference type="EMBL" id="CP036429">
    <property type="protein sequence ID" value="QDV39476.1"/>
    <property type="molecule type" value="Genomic_DNA"/>
</dbReference>
<dbReference type="Gene3D" id="1.10.150.320">
    <property type="entry name" value="Photosystem II 12 kDa extrinsic protein"/>
    <property type="match status" value="1"/>
</dbReference>
<organism evidence="2 3">
    <name type="scientific">Tautonia plasticadhaerens</name>
    <dbReference type="NCBI Taxonomy" id="2527974"/>
    <lineage>
        <taxon>Bacteria</taxon>
        <taxon>Pseudomonadati</taxon>
        <taxon>Planctomycetota</taxon>
        <taxon>Planctomycetia</taxon>
        <taxon>Isosphaerales</taxon>
        <taxon>Isosphaeraceae</taxon>
        <taxon>Tautonia</taxon>
    </lineage>
</organism>
<dbReference type="PANTHER" id="PTHR21180">
    <property type="entry name" value="ENDONUCLEASE/EXONUCLEASE/PHOSPHATASE FAMILY DOMAIN-CONTAINING PROTEIN 1"/>
    <property type="match status" value="1"/>
</dbReference>
<dbReference type="InterPro" id="IPR021377">
    <property type="entry name" value="DUF3006"/>
</dbReference>
<evidence type="ECO:0000256" key="1">
    <source>
        <dbReference type="SAM" id="MobiDB-lite"/>
    </source>
</evidence>
<keyword evidence="3" id="KW-1185">Reference proteome</keyword>
<gene>
    <name evidence="2" type="ORF">ElP_74430</name>
</gene>
<dbReference type="Pfam" id="PF12836">
    <property type="entry name" value="HHH_3"/>
    <property type="match status" value="1"/>
</dbReference>
<dbReference type="RefSeq" id="WP_145279689.1">
    <property type="nucleotide sequence ID" value="NZ_CP036429.1"/>
</dbReference>
<proteinExistence type="predicted"/>
<keyword evidence="2" id="KW-0614">Plasmid</keyword>
<geneLocation type="plasmid" evidence="3">
    <name>pelp_3</name>
</geneLocation>
<evidence type="ECO:0000313" key="2">
    <source>
        <dbReference type="EMBL" id="QDV39476.1"/>
    </source>
</evidence>
<feature type="compositionally biased region" description="Low complexity" evidence="1">
    <location>
        <begin position="163"/>
        <end position="176"/>
    </location>
</feature>
<feature type="region of interest" description="Disordered" evidence="1">
    <location>
        <begin position="120"/>
        <end position="176"/>
    </location>
</feature>
<dbReference type="KEGG" id="tpla:ElP_74430"/>
<dbReference type="InterPro" id="IPR051675">
    <property type="entry name" value="Endo/Exo/Phosphatase_dom_1"/>
</dbReference>
<dbReference type="Proteomes" id="UP000317835">
    <property type="component" value="Plasmid pElP_3"/>
</dbReference>
<dbReference type="PANTHER" id="PTHR21180:SF32">
    <property type="entry name" value="ENDONUCLEASE_EXONUCLEASE_PHOSPHATASE FAMILY DOMAIN-CONTAINING PROTEIN 1"/>
    <property type="match status" value="1"/>
</dbReference>
<dbReference type="OrthoDB" id="9790239at2"/>
<dbReference type="AlphaFoldDB" id="A0A518HFB9"/>
<dbReference type="SUPFAM" id="SSF81585">
    <property type="entry name" value="PsbU/PolX domain-like"/>
    <property type="match status" value="1"/>
</dbReference>
<dbReference type="Pfam" id="PF11213">
    <property type="entry name" value="DUF3006"/>
    <property type="match status" value="1"/>
</dbReference>
<name>A0A518HFB9_9BACT</name>
<dbReference type="GO" id="GO:0015627">
    <property type="term" value="C:type II protein secretion system complex"/>
    <property type="evidence" value="ECO:0007669"/>
    <property type="project" value="TreeGrafter"/>
</dbReference>
<feature type="compositionally biased region" description="Polar residues" evidence="1">
    <location>
        <begin position="123"/>
        <end position="133"/>
    </location>
</feature>